<feature type="compositionally biased region" description="Low complexity" evidence="6">
    <location>
        <begin position="101"/>
        <end position="119"/>
    </location>
</feature>
<dbReference type="Pfam" id="PF02893">
    <property type="entry name" value="GRAM"/>
    <property type="match status" value="1"/>
</dbReference>
<feature type="compositionally biased region" description="Polar residues" evidence="6">
    <location>
        <begin position="527"/>
        <end position="536"/>
    </location>
</feature>
<evidence type="ECO:0000256" key="4">
    <source>
        <dbReference type="ARBA" id="ARBA00022989"/>
    </source>
</evidence>
<feature type="region of interest" description="Disordered" evidence="6">
    <location>
        <begin position="960"/>
        <end position="1001"/>
    </location>
</feature>
<evidence type="ECO:0000256" key="2">
    <source>
        <dbReference type="ARBA" id="ARBA00006582"/>
    </source>
</evidence>
<dbReference type="SMART" id="SM00568">
    <property type="entry name" value="GRAM"/>
    <property type="match status" value="1"/>
</dbReference>
<dbReference type="GO" id="GO:0120015">
    <property type="term" value="F:sterol transfer activity"/>
    <property type="evidence" value="ECO:0007669"/>
    <property type="project" value="TreeGrafter"/>
</dbReference>
<feature type="region of interest" description="Disordered" evidence="6">
    <location>
        <begin position="236"/>
        <end position="267"/>
    </location>
</feature>
<feature type="compositionally biased region" description="Polar residues" evidence="6">
    <location>
        <begin position="498"/>
        <end position="507"/>
    </location>
</feature>
<organism evidence="8 9">
    <name type="scientific">Entomortierella chlamydospora</name>
    <dbReference type="NCBI Taxonomy" id="101097"/>
    <lineage>
        <taxon>Eukaryota</taxon>
        <taxon>Fungi</taxon>
        <taxon>Fungi incertae sedis</taxon>
        <taxon>Mucoromycota</taxon>
        <taxon>Mortierellomycotina</taxon>
        <taxon>Mortierellomycetes</taxon>
        <taxon>Mortierellales</taxon>
        <taxon>Mortierellaceae</taxon>
        <taxon>Entomortierella</taxon>
    </lineage>
</organism>
<feature type="compositionally biased region" description="Low complexity" evidence="6">
    <location>
        <begin position="987"/>
        <end position="1001"/>
    </location>
</feature>
<keyword evidence="5" id="KW-0472">Membrane</keyword>
<dbReference type="GO" id="GO:0140268">
    <property type="term" value="C:endoplasmic reticulum-plasma membrane contact site"/>
    <property type="evidence" value="ECO:0007669"/>
    <property type="project" value="TreeGrafter"/>
</dbReference>
<dbReference type="GO" id="GO:0005886">
    <property type="term" value="C:plasma membrane"/>
    <property type="evidence" value="ECO:0007669"/>
    <property type="project" value="TreeGrafter"/>
</dbReference>
<dbReference type="PANTHER" id="PTHR23319">
    <property type="entry name" value="GRAM DOMAIN CONTAINING 1B, ISOFORM E"/>
    <property type="match status" value="1"/>
</dbReference>
<sequence>MNTSGSMNSNNTKSQRVLGFLRKRSSPTSAGLTEGGDDPKSIAISSNSSSERPASPPINSSPNSSNSDSPGTTTSTTTTSQHPIKNMIRRKSVELGRLLDGSAGTSSNSRRGSNNSRSSFDQEALQEIQEKKPPIAMHERGVSNMELSRSTSSLQTGATVSSPPPPASQGRRGNFSLGLPWRPQSEYSTNDSASGLRLGLTKPQRKFVRVFPELADLVVVPSAYCAPCMSTTPPLTPPASTIPSNSVSPSNTSNTFPSSEFSTAPISSSSSITSMSILSCPGHFDDFACALEREILWQGTLFVTAMHICFYGKQFGKIVKVMIDYRDLVSIEKEKKMGVFPSSIRIRTRQQQQQQQQQPAAAELPVSTEELEDQDPPSGTSSSEEEPATPTATATTPTTKDYVLTSLISRDQAYSIMERNWTLHRQVLQNPSDNTGLETPQTEMSDLEGQAPDMFTLDLGGNGGSGARSRSRSGGIISSLRERRRLNSRTYSVVTDEALSSTENVNRPTVKAKKSSNRLRSSTSTNQQTDSWNVGSDDNFPQKKDVGSSSSSSESRRGSVASSSSTEKQENGLIGFIQKRRSGQFKLIKKVPDGNTSANQLDFQSDASLEQQEIIAQNIEVIYPSPPTSSPISDAAIEPSLPSNSARDNSNGFDLLRSCTPPILISPSLTTTKVSHSSSTVQSLAWDGSQEMSLHTRKTSIEALGEKTPNASNDAADATDATVAAGGAGFTGMSNSIANQAPIVVSASPVPPSGPVACGCQRHYKHAVTSLVIPLPLELCFDICFSGKGVGDGDKLTWETHKIKDGSTDIKITPWQHESDSNASGWENQQRDLEYSVTFKMPMLAKSSTACYETQQVTKYDDFLILVHSESRTPNVPYGEHFSTVNQICMTWEALGKTRVKCFTEVKFKKSVMWSSKVESGSLEGSGGYYKEFAKRLQEMAEAQGDQLIAQFAASSSEVKQPASTSAAVQDVTNDAPSSGTESEPHQASASSRAQSLLTQQTHCSSSTTLMSLDAAHPSIDLTTSAATVTKEQMISAERKSTLTTLLSSLTTPGFPGFSSVGGTSSYAVSTPATLLTPTTPTAPVLWGDYVRRGLTFITRSGQQQQQQQQQQHDLASPTPSPQRGVRFVGKSSDSLSSISSQSILSEGSNSSGRYSDPQPEGNRVKFALPTSRKSYITSRLGGSSTVRSIASAPSLRDQRHQHQQQQQQQQQQYYEKHQHHQQQHYEKHQHQQHNHHHHSLPAQGVQQQQERRDGGSYVFLSKAFFIFVVLGMVVTAVNIWHLHSAISSIVEVVHQRQDMFMVSPHKRPSYHHNQHQQPRQYQNYEQYDEYDHYDQFEPYESYASYEPFLPGPRYDHSYHRYNRQIYQSMPYQQWRSQEEYDALNHEPSLSSPSSDSTVHREYQHHPHQHRQQPESISLLEHKIHMLQKYEAMLNEEQRWREGQKAHEEQQSQKDIAAEIAELVAKLENARMDDEQVSSAY</sequence>
<feature type="compositionally biased region" description="Polar residues" evidence="6">
    <location>
        <begin position="145"/>
        <end position="161"/>
    </location>
</feature>
<proteinExistence type="inferred from homology"/>
<reference evidence="8" key="1">
    <citation type="journal article" date="2020" name="Fungal Divers.">
        <title>Resolving the Mortierellaceae phylogeny through synthesis of multi-gene phylogenetics and phylogenomics.</title>
        <authorList>
            <person name="Vandepol N."/>
            <person name="Liber J."/>
            <person name="Desiro A."/>
            <person name="Na H."/>
            <person name="Kennedy M."/>
            <person name="Barry K."/>
            <person name="Grigoriev I.V."/>
            <person name="Miller A.N."/>
            <person name="O'Donnell K."/>
            <person name="Stajich J.E."/>
            <person name="Bonito G."/>
        </authorList>
    </citation>
    <scope>NUCLEOTIDE SEQUENCE</scope>
    <source>
        <strain evidence="8">NRRL 2769</strain>
    </source>
</reference>
<dbReference type="GO" id="GO:0032934">
    <property type="term" value="F:sterol binding"/>
    <property type="evidence" value="ECO:0007669"/>
    <property type="project" value="TreeGrafter"/>
</dbReference>
<dbReference type="PROSITE" id="PS51778">
    <property type="entry name" value="VAST"/>
    <property type="match status" value="1"/>
</dbReference>
<name>A0A9P6T2F2_9FUNG</name>
<dbReference type="InterPro" id="IPR011993">
    <property type="entry name" value="PH-like_dom_sf"/>
</dbReference>
<accession>A0A9P6T2F2</accession>
<feature type="compositionally biased region" description="Low complexity" evidence="6">
    <location>
        <begin position="1388"/>
        <end position="1397"/>
    </location>
</feature>
<evidence type="ECO:0000313" key="9">
    <source>
        <dbReference type="Proteomes" id="UP000703661"/>
    </source>
</evidence>
<protein>
    <recommendedName>
        <fullName evidence="7">VASt domain-containing protein</fullName>
    </recommendedName>
</protein>
<comment type="similarity">
    <text evidence="2">Belongs to the YSP2 family.</text>
</comment>
<feature type="compositionally biased region" description="Low complexity" evidence="6">
    <location>
        <begin position="1"/>
        <end position="14"/>
    </location>
</feature>
<feature type="region of interest" description="Disordered" evidence="6">
    <location>
        <begin position="498"/>
        <end position="573"/>
    </location>
</feature>
<comment type="caution">
    <text evidence="8">The sequence shown here is derived from an EMBL/GenBank/DDBJ whole genome shotgun (WGS) entry which is preliminary data.</text>
</comment>
<feature type="region of interest" description="Disordered" evidence="6">
    <location>
        <begin position="346"/>
        <end position="398"/>
    </location>
</feature>
<dbReference type="Gene3D" id="2.30.29.30">
    <property type="entry name" value="Pleckstrin-homology domain (PH domain)/Phosphotyrosine-binding domain (PTB)"/>
    <property type="match status" value="1"/>
</dbReference>
<evidence type="ECO:0000256" key="5">
    <source>
        <dbReference type="ARBA" id="ARBA00023136"/>
    </source>
</evidence>
<feature type="region of interest" description="Disordered" evidence="6">
    <location>
        <begin position="1"/>
        <end position="124"/>
    </location>
</feature>
<feature type="compositionally biased region" description="Polar residues" evidence="6">
    <location>
        <begin position="1172"/>
        <end position="1189"/>
    </location>
</feature>
<dbReference type="Proteomes" id="UP000703661">
    <property type="component" value="Unassembled WGS sequence"/>
</dbReference>
<feature type="compositionally biased region" description="Low complexity" evidence="6">
    <location>
        <begin position="1132"/>
        <end position="1153"/>
    </location>
</feature>
<feature type="compositionally biased region" description="Basic residues" evidence="6">
    <location>
        <begin position="1231"/>
        <end position="1240"/>
    </location>
</feature>
<feature type="compositionally biased region" description="Polar residues" evidence="6">
    <location>
        <begin position="960"/>
        <end position="982"/>
    </location>
</feature>
<evidence type="ECO:0000313" key="8">
    <source>
        <dbReference type="EMBL" id="KAG0018958.1"/>
    </source>
</evidence>
<keyword evidence="4" id="KW-1133">Transmembrane helix</keyword>
<feature type="region of interest" description="Disordered" evidence="6">
    <location>
        <begin position="1382"/>
        <end position="1415"/>
    </location>
</feature>
<feature type="domain" description="VASt" evidence="7">
    <location>
        <begin position="763"/>
        <end position="945"/>
    </location>
</feature>
<evidence type="ECO:0000256" key="6">
    <source>
        <dbReference type="SAM" id="MobiDB-lite"/>
    </source>
</evidence>
<keyword evidence="9" id="KW-1185">Reference proteome</keyword>
<keyword evidence="3" id="KW-0812">Transmembrane</keyword>
<gene>
    <name evidence="8" type="ORF">BGZ80_006506</name>
</gene>
<feature type="compositionally biased region" description="Low complexity" evidence="6">
    <location>
        <begin position="1103"/>
        <end position="1112"/>
    </location>
</feature>
<evidence type="ECO:0000256" key="3">
    <source>
        <dbReference type="ARBA" id="ARBA00022692"/>
    </source>
</evidence>
<dbReference type="GO" id="GO:0032366">
    <property type="term" value="P:intracellular sterol transport"/>
    <property type="evidence" value="ECO:0007669"/>
    <property type="project" value="TreeGrafter"/>
</dbReference>
<feature type="compositionally biased region" description="Low complexity" evidence="6">
    <location>
        <begin position="1204"/>
        <end position="1214"/>
    </location>
</feature>
<evidence type="ECO:0000259" key="7">
    <source>
        <dbReference type="PROSITE" id="PS51778"/>
    </source>
</evidence>
<feature type="region of interest" description="Disordered" evidence="6">
    <location>
        <begin position="1100"/>
        <end position="1250"/>
    </location>
</feature>
<dbReference type="EMBL" id="JAAAID010000321">
    <property type="protein sequence ID" value="KAG0018958.1"/>
    <property type="molecule type" value="Genomic_DNA"/>
</dbReference>
<dbReference type="PANTHER" id="PTHR23319:SF4">
    <property type="entry name" value="GRAM DOMAIN CONTAINING 1B, ISOFORM E"/>
    <property type="match status" value="1"/>
</dbReference>
<evidence type="ECO:0000256" key="1">
    <source>
        <dbReference type="ARBA" id="ARBA00004167"/>
    </source>
</evidence>
<feature type="compositionally biased region" description="Low complexity" evidence="6">
    <location>
        <begin position="41"/>
        <end position="80"/>
    </location>
</feature>
<feature type="region of interest" description="Disordered" evidence="6">
    <location>
        <begin position="459"/>
        <end position="481"/>
    </location>
</feature>
<feature type="compositionally biased region" description="Low complexity" evidence="6">
    <location>
        <begin position="547"/>
        <end position="565"/>
    </location>
</feature>
<dbReference type="InterPro" id="IPR004182">
    <property type="entry name" value="GRAM"/>
</dbReference>
<dbReference type="InterPro" id="IPR051482">
    <property type="entry name" value="Cholesterol_transport"/>
</dbReference>
<dbReference type="Pfam" id="PF16016">
    <property type="entry name" value="VASt"/>
    <property type="match status" value="1"/>
</dbReference>
<comment type="subcellular location">
    <subcellularLocation>
        <location evidence="1">Membrane</location>
        <topology evidence="1">Single-pass membrane protein</topology>
    </subcellularLocation>
</comment>
<dbReference type="GO" id="GO:0005789">
    <property type="term" value="C:endoplasmic reticulum membrane"/>
    <property type="evidence" value="ECO:0007669"/>
    <property type="project" value="TreeGrafter"/>
</dbReference>
<dbReference type="InterPro" id="IPR031968">
    <property type="entry name" value="VASt"/>
</dbReference>
<feature type="region of interest" description="Disordered" evidence="6">
    <location>
        <begin position="145"/>
        <end position="194"/>
    </location>
</feature>
<feature type="compositionally biased region" description="Low complexity" evidence="6">
    <location>
        <begin position="388"/>
        <end position="398"/>
    </location>
</feature>